<keyword evidence="2" id="KW-1185">Reference proteome</keyword>
<organism evidence="1 2">
    <name type="scientific">Peronosclerospora sorghi</name>
    <dbReference type="NCBI Taxonomy" id="230839"/>
    <lineage>
        <taxon>Eukaryota</taxon>
        <taxon>Sar</taxon>
        <taxon>Stramenopiles</taxon>
        <taxon>Oomycota</taxon>
        <taxon>Peronosporomycetes</taxon>
        <taxon>Peronosporales</taxon>
        <taxon>Peronosporaceae</taxon>
        <taxon>Peronosclerospora</taxon>
    </lineage>
</organism>
<evidence type="ECO:0000313" key="2">
    <source>
        <dbReference type="Proteomes" id="UP001163321"/>
    </source>
</evidence>
<dbReference type="EMBL" id="CM047583">
    <property type="protein sequence ID" value="KAI9913545.1"/>
    <property type="molecule type" value="Genomic_DNA"/>
</dbReference>
<dbReference type="Proteomes" id="UP001163321">
    <property type="component" value="Chromosome 4"/>
</dbReference>
<proteinExistence type="predicted"/>
<protein>
    <submittedName>
        <fullName evidence="1">Uncharacterized protein</fullName>
    </submittedName>
</protein>
<accession>A0ACC0W4I0</accession>
<evidence type="ECO:0000313" key="1">
    <source>
        <dbReference type="EMBL" id="KAI9913545.1"/>
    </source>
</evidence>
<sequence>MSRSWALVICRLLYSVAYPNGRLITQIHMSCFRLIANVLCLGVKSDLERTVRFNVPLPSEAEILQTSGIPSAGSGGKMKGKNQIVKSIGAAAAMAMGYRPYLPCAPELYVHIFHRLDESKSAESTLAPMTSSSESLHVSALRT</sequence>
<name>A0ACC0W4I0_9STRA</name>
<comment type="caution">
    <text evidence="1">The sequence shown here is derived from an EMBL/GenBank/DDBJ whole genome shotgun (WGS) entry which is preliminary data.</text>
</comment>
<reference evidence="1 2" key="1">
    <citation type="journal article" date="2022" name="bioRxiv">
        <title>The genome of the oomycete Peronosclerospora sorghi, a cosmopolitan pathogen of maize and sorghum, is inflated with dispersed pseudogenes.</title>
        <authorList>
            <person name="Fletcher K."/>
            <person name="Martin F."/>
            <person name="Isakeit T."/>
            <person name="Cavanaugh K."/>
            <person name="Magill C."/>
            <person name="Michelmore R."/>
        </authorList>
    </citation>
    <scope>NUCLEOTIDE SEQUENCE [LARGE SCALE GENOMIC DNA]</scope>
    <source>
        <strain evidence="1">P6</strain>
    </source>
</reference>
<gene>
    <name evidence="1" type="ORF">PsorP6_005138</name>
</gene>